<keyword evidence="10" id="KW-1185">Reference proteome</keyword>
<dbReference type="Gene3D" id="3.40.640.10">
    <property type="entry name" value="Type I PLP-dependent aspartate aminotransferase-like (Major domain)"/>
    <property type="match status" value="1"/>
</dbReference>
<evidence type="ECO:0000256" key="5">
    <source>
        <dbReference type="ARBA" id="ARBA00048780"/>
    </source>
</evidence>
<comment type="catalytic activity">
    <reaction evidence="5">
        <text>L-homocysteine + H2O = 2-oxobutanoate + hydrogen sulfide + NH4(+) + H(+)</text>
        <dbReference type="Rhea" id="RHEA:14501"/>
        <dbReference type="ChEBI" id="CHEBI:15377"/>
        <dbReference type="ChEBI" id="CHEBI:15378"/>
        <dbReference type="ChEBI" id="CHEBI:16763"/>
        <dbReference type="ChEBI" id="CHEBI:28938"/>
        <dbReference type="ChEBI" id="CHEBI:29919"/>
        <dbReference type="ChEBI" id="CHEBI:58199"/>
        <dbReference type="EC" id="4.4.1.2"/>
    </reaction>
    <physiologicalReaction direction="left-to-right" evidence="5">
        <dbReference type="Rhea" id="RHEA:14502"/>
    </physiologicalReaction>
</comment>
<accession>A0A6C0P9C5</accession>
<protein>
    <recommendedName>
        <fullName evidence="3">homocysteine desulfhydrase</fullName>
        <ecNumber evidence="3">4.4.1.2</ecNumber>
    </recommendedName>
    <alternativeName>
        <fullName evidence="4">Homocysteine desulfhydrase</fullName>
    </alternativeName>
</protein>
<dbReference type="InterPro" id="IPR015424">
    <property type="entry name" value="PyrdxlP-dep_Trfase"/>
</dbReference>
<dbReference type="GO" id="GO:0016740">
    <property type="term" value="F:transferase activity"/>
    <property type="evidence" value="ECO:0007669"/>
    <property type="project" value="UniProtKB-KW"/>
</dbReference>
<dbReference type="CDD" id="cd00614">
    <property type="entry name" value="CGS_like"/>
    <property type="match status" value="1"/>
</dbReference>
<evidence type="ECO:0000256" key="6">
    <source>
        <dbReference type="ARBA" id="ARBA00052699"/>
    </source>
</evidence>
<dbReference type="PIRSF" id="PIRSF001434">
    <property type="entry name" value="CGS"/>
    <property type="match status" value="1"/>
</dbReference>
<reference evidence="9 10" key="1">
    <citation type="submission" date="2020-02" db="EMBL/GenBank/DDBJ databases">
        <title>Paenibacillus sp. nov., isolated from rhizosphere soil of tomato.</title>
        <authorList>
            <person name="Weon H.-Y."/>
            <person name="Lee S.A."/>
        </authorList>
    </citation>
    <scope>NUCLEOTIDE SEQUENCE [LARGE SCALE GENOMIC DNA]</scope>
    <source>
        <strain evidence="9 10">14171R-81</strain>
    </source>
</reference>
<evidence type="ECO:0000256" key="3">
    <source>
        <dbReference type="ARBA" id="ARBA00047175"/>
    </source>
</evidence>
<dbReference type="EMBL" id="CP048286">
    <property type="protein sequence ID" value="QHW35069.1"/>
    <property type="molecule type" value="Genomic_DNA"/>
</dbReference>
<organism evidence="9 10">
    <name type="scientific">Paenibacillus rhizovicinus</name>
    <dbReference type="NCBI Taxonomy" id="2704463"/>
    <lineage>
        <taxon>Bacteria</taxon>
        <taxon>Bacillati</taxon>
        <taxon>Bacillota</taxon>
        <taxon>Bacilli</taxon>
        <taxon>Bacillales</taxon>
        <taxon>Paenibacillaceae</taxon>
        <taxon>Paenibacillus</taxon>
    </lineage>
</organism>
<evidence type="ECO:0000256" key="2">
    <source>
        <dbReference type="ARBA" id="ARBA00022898"/>
    </source>
</evidence>
<dbReference type="GO" id="GO:0047982">
    <property type="term" value="F:homocysteine desulfhydrase activity"/>
    <property type="evidence" value="ECO:0007669"/>
    <property type="project" value="UniProtKB-EC"/>
</dbReference>
<dbReference type="GO" id="GO:0030170">
    <property type="term" value="F:pyridoxal phosphate binding"/>
    <property type="evidence" value="ECO:0007669"/>
    <property type="project" value="InterPro"/>
</dbReference>
<gene>
    <name evidence="9" type="ORF">GZH47_12960</name>
</gene>
<dbReference type="SUPFAM" id="SSF53383">
    <property type="entry name" value="PLP-dependent transferases"/>
    <property type="match status" value="1"/>
</dbReference>
<dbReference type="Proteomes" id="UP000479114">
    <property type="component" value="Chromosome"/>
</dbReference>
<dbReference type="PANTHER" id="PTHR11808">
    <property type="entry name" value="TRANS-SULFURATION ENZYME FAMILY MEMBER"/>
    <property type="match status" value="1"/>
</dbReference>
<dbReference type="InterPro" id="IPR015421">
    <property type="entry name" value="PyrdxlP-dep_Trfase_major"/>
</dbReference>
<dbReference type="Pfam" id="PF01053">
    <property type="entry name" value="Cys_Met_Meta_PP"/>
    <property type="match status" value="1"/>
</dbReference>
<evidence type="ECO:0000256" key="8">
    <source>
        <dbReference type="RuleBase" id="RU362118"/>
    </source>
</evidence>
<dbReference type="InterPro" id="IPR015422">
    <property type="entry name" value="PyrdxlP-dep_Trfase_small"/>
</dbReference>
<evidence type="ECO:0000256" key="7">
    <source>
        <dbReference type="PIRSR" id="PIRSR001434-2"/>
    </source>
</evidence>
<dbReference type="AlphaFoldDB" id="A0A6C0P9C5"/>
<dbReference type="Gene3D" id="3.90.1150.10">
    <property type="entry name" value="Aspartate Aminotransferase, domain 1"/>
    <property type="match status" value="1"/>
</dbReference>
<dbReference type="PANTHER" id="PTHR11808:SF80">
    <property type="entry name" value="CYSTATHIONINE GAMMA-LYASE"/>
    <property type="match status" value="1"/>
</dbReference>
<proteinExistence type="inferred from homology"/>
<keyword evidence="9" id="KW-0808">Transferase</keyword>
<evidence type="ECO:0000256" key="1">
    <source>
        <dbReference type="ARBA" id="ARBA00001933"/>
    </source>
</evidence>
<keyword evidence="2 7" id="KW-0663">Pyridoxal phosphate</keyword>
<dbReference type="FunFam" id="3.40.640.10:FF:000046">
    <property type="entry name" value="Cystathionine gamma-lyase"/>
    <property type="match status" value="1"/>
</dbReference>
<dbReference type="GO" id="GO:0005737">
    <property type="term" value="C:cytoplasm"/>
    <property type="evidence" value="ECO:0007669"/>
    <property type="project" value="TreeGrafter"/>
</dbReference>
<evidence type="ECO:0000256" key="4">
    <source>
        <dbReference type="ARBA" id="ARBA00047199"/>
    </source>
</evidence>
<dbReference type="GO" id="GO:0019346">
    <property type="term" value="P:transsulfuration"/>
    <property type="evidence" value="ECO:0007669"/>
    <property type="project" value="InterPro"/>
</dbReference>
<sequence>MEERFTQVAHDPIDARHHGAIHVPVYQNSLFAFETYEAFEQAFQSLMHNHIYSRGNNPTVDYLEKKLAELEGAEEAKCFASGMGAISATIMSCVGAGDHIVCVDQAYGPTREFLSVYLSRFGVETTFVDGRFIENWQEAIRPNTKLFYLESPTTLFFELQDLQQCAALAKSIGARTVIDGTWATPIYQNPLALGVDLVVHSVTKYIGGHSDCVGGVVLGSRELVDRIGNNEYMLFGAIMTPQTAALVAKGLRTLPLRMQRHEESGMIIAEYVRSLPYVQQVNHPGMPHHPQRELAARQMSGSSSLFSFTTNVPLAKMKAWADNLQYFKIGVSWGGFESLVTVNAAGKQPEDGCIVRLYIGLESPQDLIADMNRAARELSLAAGS</sequence>
<comment type="similarity">
    <text evidence="8">Belongs to the trans-sulfuration enzymes family.</text>
</comment>
<dbReference type="InterPro" id="IPR000277">
    <property type="entry name" value="Cys/Met-Metab_PyrdxlP-dep_enz"/>
</dbReference>
<comment type="cofactor">
    <cofactor evidence="1 8">
        <name>pyridoxal 5'-phosphate</name>
        <dbReference type="ChEBI" id="CHEBI:597326"/>
    </cofactor>
</comment>
<evidence type="ECO:0000313" key="9">
    <source>
        <dbReference type="EMBL" id="QHW35069.1"/>
    </source>
</evidence>
<name>A0A6C0P9C5_9BACL</name>
<feature type="modified residue" description="N6-(pyridoxal phosphate)lysine" evidence="7">
    <location>
        <position position="204"/>
    </location>
</feature>
<dbReference type="GO" id="GO:0018826">
    <property type="term" value="F:methionine gamma-lyase activity"/>
    <property type="evidence" value="ECO:0007669"/>
    <property type="project" value="UniProtKB-EC"/>
</dbReference>
<evidence type="ECO:0000313" key="10">
    <source>
        <dbReference type="Proteomes" id="UP000479114"/>
    </source>
</evidence>
<comment type="catalytic activity">
    <reaction evidence="6">
        <text>L-methionine + H2O = methanethiol + 2-oxobutanoate + NH4(+)</text>
        <dbReference type="Rhea" id="RHEA:23800"/>
        <dbReference type="ChEBI" id="CHEBI:15377"/>
        <dbReference type="ChEBI" id="CHEBI:16007"/>
        <dbReference type="ChEBI" id="CHEBI:16763"/>
        <dbReference type="ChEBI" id="CHEBI:28938"/>
        <dbReference type="ChEBI" id="CHEBI:57844"/>
        <dbReference type="EC" id="4.4.1.11"/>
    </reaction>
    <physiologicalReaction direction="left-to-right" evidence="6">
        <dbReference type="Rhea" id="RHEA:23801"/>
    </physiologicalReaction>
</comment>
<dbReference type="EC" id="4.4.1.2" evidence="3"/>
<dbReference type="KEGG" id="prz:GZH47_12960"/>